<reference evidence="1 2" key="1">
    <citation type="submission" date="2018-11" db="EMBL/GenBank/DDBJ databases">
        <authorList>
            <consortium name="Pathogen Informatics"/>
        </authorList>
    </citation>
    <scope>NUCLEOTIDE SEQUENCE [LARGE SCALE GENOMIC DNA]</scope>
</reference>
<dbReference type="Gene3D" id="3.60.10.10">
    <property type="entry name" value="Endonuclease/exonuclease/phosphatase"/>
    <property type="match status" value="1"/>
</dbReference>
<dbReference type="PANTHER" id="PTHR23227:SF67">
    <property type="entry name" value="CRANIOFACIAL DEVELOPMENT PROTEIN 2-LIKE"/>
    <property type="match status" value="1"/>
</dbReference>
<dbReference type="AlphaFoldDB" id="A0A3P7JBW3"/>
<dbReference type="PANTHER" id="PTHR23227">
    <property type="entry name" value="BUCENTAUR RELATED"/>
    <property type="match status" value="1"/>
</dbReference>
<accession>A0A3P7JBW3</accession>
<keyword evidence="2" id="KW-1185">Reference proteome</keyword>
<name>A0A3P7JBW3_STRVU</name>
<dbReference type="EMBL" id="UYYB01099345">
    <property type="protein sequence ID" value="VDM77499.1"/>
    <property type="molecule type" value="Genomic_DNA"/>
</dbReference>
<evidence type="ECO:0000313" key="2">
    <source>
        <dbReference type="Proteomes" id="UP000270094"/>
    </source>
</evidence>
<dbReference type="Proteomes" id="UP000270094">
    <property type="component" value="Unassembled WGS sequence"/>
</dbReference>
<proteinExistence type="predicted"/>
<dbReference type="InterPro" id="IPR036691">
    <property type="entry name" value="Endo/exonu/phosph_ase_sf"/>
</dbReference>
<gene>
    <name evidence="1" type="ORF">SVUK_LOCUS12497</name>
</gene>
<sequence length="194" mass="21971">MAKTRSCGSLEQTTSGYSLRTGNEMEGWKINDVGDGYKLLYNGTTSSRKGELDDYITSIPQDEILLLAVLNSHVGEKRNGAGKCHGNHGYDTCNEEGGRILEFATAYNLALVNMYYIKKHEHLITYSSGDRLIQIDYWAMRYNNLRNIMDCKVIPAERQREQPMTNNKARMKWWKLGNSLAKETLVSTLPLPAV</sequence>
<dbReference type="OrthoDB" id="409898at2759"/>
<evidence type="ECO:0000313" key="1">
    <source>
        <dbReference type="EMBL" id="VDM77499.1"/>
    </source>
</evidence>
<organism evidence="1 2">
    <name type="scientific">Strongylus vulgaris</name>
    <name type="common">Blood worm</name>
    <dbReference type="NCBI Taxonomy" id="40348"/>
    <lineage>
        <taxon>Eukaryota</taxon>
        <taxon>Metazoa</taxon>
        <taxon>Ecdysozoa</taxon>
        <taxon>Nematoda</taxon>
        <taxon>Chromadorea</taxon>
        <taxon>Rhabditida</taxon>
        <taxon>Rhabditina</taxon>
        <taxon>Rhabditomorpha</taxon>
        <taxon>Strongyloidea</taxon>
        <taxon>Strongylidae</taxon>
        <taxon>Strongylus</taxon>
    </lineage>
</organism>
<dbReference type="InterPro" id="IPR027124">
    <property type="entry name" value="Swc5/CFDP1/2"/>
</dbReference>
<protein>
    <submittedName>
        <fullName evidence="1">Uncharacterized protein</fullName>
    </submittedName>
</protein>